<accession>A0A6A4PT85</accession>
<organism evidence="1 2">
    <name type="scientific">Lupinus albus</name>
    <name type="common">White lupine</name>
    <name type="synonym">Lupinus termis</name>
    <dbReference type="NCBI Taxonomy" id="3870"/>
    <lineage>
        <taxon>Eukaryota</taxon>
        <taxon>Viridiplantae</taxon>
        <taxon>Streptophyta</taxon>
        <taxon>Embryophyta</taxon>
        <taxon>Tracheophyta</taxon>
        <taxon>Spermatophyta</taxon>
        <taxon>Magnoliopsida</taxon>
        <taxon>eudicotyledons</taxon>
        <taxon>Gunneridae</taxon>
        <taxon>Pentapetalae</taxon>
        <taxon>rosids</taxon>
        <taxon>fabids</taxon>
        <taxon>Fabales</taxon>
        <taxon>Fabaceae</taxon>
        <taxon>Papilionoideae</taxon>
        <taxon>50 kb inversion clade</taxon>
        <taxon>genistoids sensu lato</taxon>
        <taxon>core genistoids</taxon>
        <taxon>Genisteae</taxon>
        <taxon>Lupinus</taxon>
    </lineage>
</organism>
<dbReference type="Proteomes" id="UP000447434">
    <property type="component" value="Chromosome 11"/>
</dbReference>
<comment type="caution">
    <text evidence="1">The sequence shown here is derived from an EMBL/GenBank/DDBJ whole genome shotgun (WGS) entry which is preliminary data.</text>
</comment>
<name>A0A6A4PT85_LUPAL</name>
<reference evidence="2" key="1">
    <citation type="journal article" date="2020" name="Nat. Commun.">
        <title>Genome sequence of the cluster root forming white lupin.</title>
        <authorList>
            <person name="Hufnagel B."/>
            <person name="Marques A."/>
            <person name="Soriano A."/>
            <person name="Marques L."/>
            <person name="Divol F."/>
            <person name="Doumas P."/>
            <person name="Sallet E."/>
            <person name="Mancinotti D."/>
            <person name="Carrere S."/>
            <person name="Marande W."/>
            <person name="Arribat S."/>
            <person name="Keller J."/>
            <person name="Huneau C."/>
            <person name="Blein T."/>
            <person name="Aime D."/>
            <person name="Laguerre M."/>
            <person name="Taylor J."/>
            <person name="Schubert V."/>
            <person name="Nelson M."/>
            <person name="Geu-Flores F."/>
            <person name="Crespi M."/>
            <person name="Gallardo-Guerrero K."/>
            <person name="Delaux P.-M."/>
            <person name="Salse J."/>
            <person name="Berges H."/>
            <person name="Guyot R."/>
            <person name="Gouzy J."/>
            <person name="Peret B."/>
        </authorList>
    </citation>
    <scope>NUCLEOTIDE SEQUENCE [LARGE SCALE GENOMIC DNA]</scope>
    <source>
        <strain evidence="2">cv. Amiga</strain>
    </source>
</reference>
<proteinExistence type="predicted"/>
<evidence type="ECO:0000313" key="2">
    <source>
        <dbReference type="Proteomes" id="UP000447434"/>
    </source>
</evidence>
<dbReference type="AlphaFoldDB" id="A0A6A4PT85"/>
<sequence>MSFLFFHSIIHIHLITSHVFFFFLLRPWECLVGFHCGFFMSKIKGKRFTTLRRVAKKIS</sequence>
<protein>
    <submittedName>
        <fullName evidence="1">Uncharacterized protein</fullName>
    </submittedName>
</protein>
<gene>
    <name evidence="1" type="ORF">Lalb_Chr11g0072251</name>
</gene>
<evidence type="ECO:0000313" key="1">
    <source>
        <dbReference type="EMBL" id="KAE9604474.1"/>
    </source>
</evidence>
<dbReference type="EMBL" id="WOCE01000011">
    <property type="protein sequence ID" value="KAE9604474.1"/>
    <property type="molecule type" value="Genomic_DNA"/>
</dbReference>
<keyword evidence="2" id="KW-1185">Reference proteome</keyword>